<dbReference type="InterPro" id="IPR021224">
    <property type="entry name" value="DUF2690"/>
</dbReference>
<dbReference type="InterPro" id="IPR010982">
    <property type="entry name" value="Lambda_DNA-bd_dom_sf"/>
</dbReference>
<feature type="compositionally biased region" description="Low complexity" evidence="1">
    <location>
        <begin position="331"/>
        <end position="342"/>
    </location>
</feature>
<name>A0ABN6QUG3_STRNI</name>
<accession>A0ABN6QUG3</accession>
<feature type="region of interest" description="Disordered" evidence="1">
    <location>
        <begin position="97"/>
        <end position="156"/>
    </location>
</feature>
<gene>
    <name evidence="3" type="ORF">HEK616_31270</name>
</gene>
<dbReference type="RefSeq" id="WP_261953516.1">
    <property type="nucleotide sequence ID" value="NZ_AP026073.1"/>
</dbReference>
<keyword evidence="2" id="KW-0812">Transmembrane</keyword>
<feature type="transmembrane region" description="Helical" evidence="2">
    <location>
        <begin position="163"/>
        <end position="183"/>
    </location>
</feature>
<evidence type="ECO:0000256" key="1">
    <source>
        <dbReference type="SAM" id="MobiDB-lite"/>
    </source>
</evidence>
<dbReference type="Proteomes" id="UP001059597">
    <property type="component" value="Chromosome"/>
</dbReference>
<dbReference type="CDD" id="cd00093">
    <property type="entry name" value="HTH_XRE"/>
    <property type="match status" value="1"/>
</dbReference>
<evidence type="ECO:0000313" key="3">
    <source>
        <dbReference type="EMBL" id="BDM69640.1"/>
    </source>
</evidence>
<keyword evidence="2" id="KW-0472">Membrane</keyword>
<evidence type="ECO:0008006" key="5">
    <source>
        <dbReference type="Google" id="ProtNLM"/>
    </source>
</evidence>
<evidence type="ECO:0000313" key="4">
    <source>
        <dbReference type="Proteomes" id="UP001059597"/>
    </source>
</evidence>
<reference evidence="3" key="1">
    <citation type="submission" date="2022-06" db="EMBL/GenBank/DDBJ databases">
        <title>Complete genome sequence of Streptomyces nigrescens HEK616.</title>
        <authorList>
            <person name="Asamizu S."/>
            <person name="Onaka H."/>
        </authorList>
    </citation>
    <scope>NUCLEOTIDE SEQUENCE</scope>
    <source>
        <strain evidence="3">HEK616</strain>
    </source>
</reference>
<dbReference type="SUPFAM" id="SSF47413">
    <property type="entry name" value="lambda repressor-like DNA-binding domains"/>
    <property type="match status" value="1"/>
</dbReference>
<feature type="compositionally biased region" description="Pro residues" evidence="1">
    <location>
        <begin position="135"/>
        <end position="150"/>
    </location>
</feature>
<dbReference type="InterPro" id="IPR001387">
    <property type="entry name" value="Cro/C1-type_HTH"/>
</dbReference>
<feature type="compositionally biased region" description="Basic and acidic residues" evidence="1">
    <location>
        <begin position="97"/>
        <end position="132"/>
    </location>
</feature>
<dbReference type="Pfam" id="PF10901">
    <property type="entry name" value="DUF2690"/>
    <property type="match status" value="1"/>
</dbReference>
<sequence>MTDWKSLPDGLASDVRHLVVELRALKERTGLSLTALARRTPHSKSSWERYLNGKALPSQHAVTSLGKLADADPARLLALWELANTAWHDREVHDVREAHDDSEAHDDREAHGVHETHDDTEARDIGEVRDRQPGAPTPGTEPTPAPPAAEPPARRRLSRRPPVWALIALAVVVASSAALFMAFGRHSTAHTDRDGTPGANASTRQLDVNCFADSCAGKDPKQTGCGGDAWTAALDKVAGVYVELRYSDACKAAWSRISWGRRGDIARVVGAGGRTYQNKVHYDTDTFSAMVAAPSPSTARACVQLTSGVHACTSPGGTQHLTEPPNPPTASPSANTPSAATPKQGQHRNT</sequence>
<keyword evidence="2" id="KW-1133">Transmembrane helix</keyword>
<dbReference type="EMBL" id="AP026073">
    <property type="protein sequence ID" value="BDM69640.1"/>
    <property type="molecule type" value="Genomic_DNA"/>
</dbReference>
<proteinExistence type="predicted"/>
<dbReference type="Gene3D" id="1.10.260.40">
    <property type="entry name" value="lambda repressor-like DNA-binding domains"/>
    <property type="match status" value="1"/>
</dbReference>
<protein>
    <recommendedName>
        <fullName evidence="5">HTH cro/C1-type domain-containing protein</fullName>
    </recommendedName>
</protein>
<dbReference type="Pfam" id="PF13560">
    <property type="entry name" value="HTH_31"/>
    <property type="match status" value="1"/>
</dbReference>
<feature type="region of interest" description="Disordered" evidence="1">
    <location>
        <begin position="313"/>
        <end position="350"/>
    </location>
</feature>
<keyword evidence="4" id="KW-1185">Reference proteome</keyword>
<evidence type="ECO:0000256" key="2">
    <source>
        <dbReference type="SAM" id="Phobius"/>
    </source>
</evidence>
<organism evidence="3 4">
    <name type="scientific">Streptomyces nigrescens</name>
    <dbReference type="NCBI Taxonomy" id="1920"/>
    <lineage>
        <taxon>Bacteria</taxon>
        <taxon>Bacillati</taxon>
        <taxon>Actinomycetota</taxon>
        <taxon>Actinomycetes</taxon>
        <taxon>Kitasatosporales</taxon>
        <taxon>Streptomycetaceae</taxon>
        <taxon>Streptomyces</taxon>
    </lineage>
</organism>